<gene>
    <name evidence="1" type="ORF">ABU614_01185</name>
</gene>
<dbReference type="AlphaFoldDB" id="A0AAU8MT15"/>
<proteinExistence type="predicted"/>
<dbReference type="EMBL" id="CP159925">
    <property type="protein sequence ID" value="XCO75444.1"/>
    <property type="molecule type" value="Genomic_DNA"/>
</dbReference>
<dbReference type="RefSeq" id="WP_363798474.1">
    <property type="nucleotide sequence ID" value="NZ_CP159925.1"/>
</dbReference>
<name>A0AAU8MT15_9GAMM</name>
<sequence length="156" mass="17079">MNLLARCIERPASELANFAPDLLLDLKLQAAEAIAAARAQAEKIDQALDIRYGKRAAEQRFAVGKDTGTVTLTEGAVRISCEVPKKVEWDQAALGKIVERIRGAGEDPAEFVEISYRVSEAKYTAWPASMRASFDSARTLKPGKPVFRLSLTEGKE</sequence>
<organism evidence="1">
    <name type="scientific">Lysobacter firmicutimachus</name>
    <dbReference type="NCBI Taxonomy" id="1792846"/>
    <lineage>
        <taxon>Bacteria</taxon>
        <taxon>Pseudomonadati</taxon>
        <taxon>Pseudomonadota</taxon>
        <taxon>Gammaproteobacteria</taxon>
        <taxon>Lysobacterales</taxon>
        <taxon>Lysobacteraceae</taxon>
        <taxon>Lysobacter</taxon>
    </lineage>
</organism>
<protein>
    <submittedName>
        <fullName evidence="1">Uncharacterized protein</fullName>
    </submittedName>
</protein>
<accession>A0AAU8MT15</accession>
<reference evidence="1" key="1">
    <citation type="submission" date="2024-06" db="EMBL/GenBank/DDBJ databases">
        <authorList>
            <person name="Li S."/>
        </authorList>
    </citation>
    <scope>NUCLEOTIDE SEQUENCE</scope>
    <source>
        <strain evidence="1">SR10</strain>
    </source>
</reference>
<evidence type="ECO:0000313" key="1">
    <source>
        <dbReference type="EMBL" id="XCO75444.1"/>
    </source>
</evidence>